<dbReference type="RefSeq" id="WP_377909502.1">
    <property type="nucleotide sequence ID" value="NZ_JBHSGK010000011.1"/>
</dbReference>
<feature type="transmembrane region" description="Helical" evidence="1">
    <location>
        <begin position="46"/>
        <end position="66"/>
    </location>
</feature>
<name>A0ABV9NU11_9BACI</name>
<evidence type="ECO:0000313" key="3">
    <source>
        <dbReference type="Proteomes" id="UP001595896"/>
    </source>
</evidence>
<reference evidence="3" key="1">
    <citation type="journal article" date="2019" name="Int. J. Syst. Evol. Microbiol.">
        <title>The Global Catalogue of Microorganisms (GCM) 10K type strain sequencing project: providing services to taxonomists for standard genome sequencing and annotation.</title>
        <authorList>
            <consortium name="The Broad Institute Genomics Platform"/>
            <consortium name="The Broad Institute Genome Sequencing Center for Infectious Disease"/>
            <person name="Wu L."/>
            <person name="Ma J."/>
        </authorList>
    </citation>
    <scope>NUCLEOTIDE SEQUENCE [LARGE SCALE GENOMIC DNA]</scope>
    <source>
        <strain evidence="3">JCM 12165</strain>
    </source>
</reference>
<keyword evidence="1" id="KW-1133">Transmembrane helix</keyword>
<feature type="transmembrane region" description="Helical" evidence="1">
    <location>
        <begin position="7"/>
        <end position="34"/>
    </location>
</feature>
<organism evidence="2 3">
    <name type="scientific">Bacillus daqingensis</name>
    <dbReference type="NCBI Taxonomy" id="872396"/>
    <lineage>
        <taxon>Bacteria</taxon>
        <taxon>Bacillati</taxon>
        <taxon>Bacillota</taxon>
        <taxon>Bacilli</taxon>
        <taxon>Bacillales</taxon>
        <taxon>Bacillaceae</taxon>
        <taxon>Bacillus</taxon>
    </lineage>
</organism>
<keyword evidence="1" id="KW-0472">Membrane</keyword>
<dbReference type="EMBL" id="JBHSGK010000011">
    <property type="protein sequence ID" value="MFC4736887.1"/>
    <property type="molecule type" value="Genomic_DNA"/>
</dbReference>
<accession>A0ABV9NU11</accession>
<keyword evidence="1" id="KW-0812">Transmembrane</keyword>
<protein>
    <submittedName>
        <fullName evidence="2">Alkaline shock response membrane anchor protein AmaP</fullName>
    </submittedName>
</protein>
<dbReference type="Proteomes" id="UP001595896">
    <property type="component" value="Unassembled WGS sequence"/>
</dbReference>
<proteinExistence type="predicted"/>
<dbReference type="NCBIfam" id="NF033218">
    <property type="entry name" value="anchor_AmaP"/>
    <property type="match status" value="1"/>
</dbReference>
<evidence type="ECO:0000256" key="1">
    <source>
        <dbReference type="SAM" id="Phobius"/>
    </source>
</evidence>
<sequence>MNVLLRMIFAVYGLLGLALSVVVLLEVTGMYALLQLVTDGGMPQEVFWTIVGLTAFVGIVSLILFLTSFRKGESSKDTLEVPTSNGYIAIKKDAFESALGRFLAGRDGIRMTESKVNMHSKKNMVDIDVHYAPVSGRGIQQTGTELQEEIKSYLENWFEVTVRRVRIFVEDPAKSKSKKRVV</sequence>
<gene>
    <name evidence="2" type="primary">amaP</name>
    <name evidence="2" type="ORF">ACFO4L_09850</name>
</gene>
<keyword evidence="3" id="KW-1185">Reference proteome</keyword>
<evidence type="ECO:0000313" key="2">
    <source>
        <dbReference type="EMBL" id="MFC4736887.1"/>
    </source>
</evidence>
<comment type="caution">
    <text evidence="2">The sequence shown here is derived from an EMBL/GenBank/DDBJ whole genome shotgun (WGS) entry which is preliminary data.</text>
</comment>